<protein>
    <submittedName>
        <fullName evidence="1">Uncharacterized protein</fullName>
    </submittedName>
</protein>
<comment type="caution">
    <text evidence="1">The sequence shown here is derived from an EMBL/GenBank/DDBJ whole genome shotgun (WGS) entry which is preliminary data.</text>
</comment>
<evidence type="ECO:0000313" key="1">
    <source>
        <dbReference type="EMBL" id="GBN91542.1"/>
    </source>
</evidence>
<proteinExistence type="predicted"/>
<keyword evidence="2" id="KW-1185">Reference proteome</keyword>
<dbReference type="Proteomes" id="UP000499080">
    <property type="component" value="Unassembled WGS sequence"/>
</dbReference>
<reference evidence="1 2" key="1">
    <citation type="journal article" date="2019" name="Sci. Rep.">
        <title>Orb-weaving spider Araneus ventricosus genome elucidates the spidroin gene catalogue.</title>
        <authorList>
            <person name="Kono N."/>
            <person name="Nakamura H."/>
            <person name="Ohtoshi R."/>
            <person name="Moran D.A.P."/>
            <person name="Shinohara A."/>
            <person name="Yoshida Y."/>
            <person name="Fujiwara M."/>
            <person name="Mori M."/>
            <person name="Tomita M."/>
            <person name="Arakawa K."/>
        </authorList>
    </citation>
    <scope>NUCLEOTIDE SEQUENCE [LARGE SCALE GENOMIC DNA]</scope>
</reference>
<sequence>MQLTHIHGESSIESDKTNRQKLIECINELKPEEVKSLYQTVEDYYKWKSNNLYDVVREYCTIDDVEKIYAIAKFTLWHHF</sequence>
<name>A0A4Y2ST71_ARAVE</name>
<gene>
    <name evidence="1" type="ORF">AVEN_93309_1</name>
</gene>
<accession>A0A4Y2ST71</accession>
<evidence type="ECO:0000313" key="2">
    <source>
        <dbReference type="Proteomes" id="UP000499080"/>
    </source>
</evidence>
<dbReference type="AlphaFoldDB" id="A0A4Y2ST71"/>
<organism evidence="1 2">
    <name type="scientific">Araneus ventricosus</name>
    <name type="common">Orbweaver spider</name>
    <name type="synonym">Epeira ventricosa</name>
    <dbReference type="NCBI Taxonomy" id="182803"/>
    <lineage>
        <taxon>Eukaryota</taxon>
        <taxon>Metazoa</taxon>
        <taxon>Ecdysozoa</taxon>
        <taxon>Arthropoda</taxon>
        <taxon>Chelicerata</taxon>
        <taxon>Arachnida</taxon>
        <taxon>Araneae</taxon>
        <taxon>Araneomorphae</taxon>
        <taxon>Entelegynae</taxon>
        <taxon>Araneoidea</taxon>
        <taxon>Araneidae</taxon>
        <taxon>Araneus</taxon>
    </lineage>
</organism>
<dbReference type="EMBL" id="BGPR01023934">
    <property type="protein sequence ID" value="GBN91542.1"/>
    <property type="molecule type" value="Genomic_DNA"/>
</dbReference>